<dbReference type="EnsemblMetazoa" id="XM_028662574.1">
    <property type="protein sequence ID" value="XP_028518375.1"/>
    <property type="gene ID" value="LOC114576270"/>
</dbReference>
<keyword evidence="3" id="KW-1185">Reference proteome</keyword>
<name>A0A913YSA6_EXADI</name>
<reference evidence="2" key="1">
    <citation type="submission" date="2022-11" db="UniProtKB">
        <authorList>
            <consortium name="EnsemblMetazoa"/>
        </authorList>
    </citation>
    <scope>IDENTIFICATION</scope>
</reference>
<evidence type="ECO:0000313" key="3">
    <source>
        <dbReference type="Proteomes" id="UP000887567"/>
    </source>
</evidence>
<dbReference type="KEGG" id="epa:114576270"/>
<dbReference type="RefSeq" id="XP_028518375.1">
    <property type="nucleotide sequence ID" value="XM_028662574.1"/>
</dbReference>
<proteinExistence type="predicted"/>
<evidence type="ECO:0000256" key="1">
    <source>
        <dbReference type="SAM" id="MobiDB-lite"/>
    </source>
</evidence>
<dbReference type="Proteomes" id="UP000887567">
    <property type="component" value="Unplaced"/>
</dbReference>
<sequence>MLLIVVFISWKKRKKHDRRNNQNEDAVYCNVNAHGMTSFSSSANQPVLNIQVGVAPQGIPERSDVPFQNQTHGNTEMRRPNQEHYQQLSLDIVHSQKAAAPRYEPLRKTFNDTDESYQHDTYQSLCNCPSVYQSLHTN</sequence>
<feature type="region of interest" description="Disordered" evidence="1">
    <location>
        <begin position="59"/>
        <end position="81"/>
    </location>
</feature>
<dbReference type="GeneID" id="114576270"/>
<evidence type="ECO:0000313" key="2">
    <source>
        <dbReference type="EnsemblMetazoa" id="XP_028518375.1"/>
    </source>
</evidence>
<protein>
    <submittedName>
        <fullName evidence="2">Uncharacterized protein</fullName>
    </submittedName>
</protein>
<accession>A0A913YSA6</accession>
<organism evidence="2 3">
    <name type="scientific">Exaiptasia diaphana</name>
    <name type="common">Tropical sea anemone</name>
    <name type="synonym">Aiptasia pulchella</name>
    <dbReference type="NCBI Taxonomy" id="2652724"/>
    <lineage>
        <taxon>Eukaryota</taxon>
        <taxon>Metazoa</taxon>
        <taxon>Cnidaria</taxon>
        <taxon>Anthozoa</taxon>
        <taxon>Hexacorallia</taxon>
        <taxon>Actiniaria</taxon>
        <taxon>Aiptasiidae</taxon>
        <taxon>Exaiptasia</taxon>
    </lineage>
</organism>
<dbReference type="AlphaFoldDB" id="A0A913YSA6"/>